<dbReference type="EMBL" id="CP127173">
    <property type="protein sequence ID" value="WIV56182.1"/>
    <property type="molecule type" value="Genomic_DNA"/>
</dbReference>
<name>A0ABY8XKL1_9PSEU</name>
<organism evidence="1 2">
    <name type="scientific">Amycolatopsis nalaikhensis</name>
    <dbReference type="NCBI Taxonomy" id="715472"/>
    <lineage>
        <taxon>Bacteria</taxon>
        <taxon>Bacillati</taxon>
        <taxon>Actinomycetota</taxon>
        <taxon>Actinomycetes</taxon>
        <taxon>Pseudonocardiales</taxon>
        <taxon>Pseudonocardiaceae</taxon>
        <taxon>Amycolatopsis</taxon>
    </lineage>
</organism>
<accession>A0ABY8XKL1</accession>
<protein>
    <submittedName>
        <fullName evidence="1">Enoyl-CoA hydratase-related protein</fullName>
    </submittedName>
</protein>
<evidence type="ECO:0000313" key="2">
    <source>
        <dbReference type="Proteomes" id="UP001227101"/>
    </source>
</evidence>
<dbReference type="InterPro" id="IPR001753">
    <property type="entry name" value="Enoyl-CoA_hydra/iso"/>
</dbReference>
<reference evidence="1 2" key="1">
    <citation type="submission" date="2023-06" db="EMBL/GenBank/DDBJ databases">
        <authorList>
            <person name="Oyuntsetseg B."/>
            <person name="Kim S.B."/>
        </authorList>
    </citation>
    <scope>NUCLEOTIDE SEQUENCE [LARGE SCALE GENOMIC DNA]</scope>
    <source>
        <strain evidence="1 2">2-2</strain>
    </source>
</reference>
<dbReference type="SUPFAM" id="SSF52096">
    <property type="entry name" value="ClpP/crotonase"/>
    <property type="match status" value="1"/>
</dbReference>
<dbReference type="RefSeq" id="WP_285453262.1">
    <property type="nucleotide sequence ID" value="NZ_CP127173.1"/>
</dbReference>
<dbReference type="Proteomes" id="UP001227101">
    <property type="component" value="Chromosome"/>
</dbReference>
<gene>
    <name evidence="1" type="ORF">QP939_46545</name>
</gene>
<dbReference type="InterPro" id="IPR029045">
    <property type="entry name" value="ClpP/crotonase-like_dom_sf"/>
</dbReference>
<keyword evidence="2" id="KW-1185">Reference proteome</keyword>
<evidence type="ECO:0000313" key="1">
    <source>
        <dbReference type="EMBL" id="WIV56182.1"/>
    </source>
</evidence>
<dbReference type="Gene3D" id="3.90.226.10">
    <property type="entry name" value="2-enoyl-CoA Hydratase, Chain A, domain 1"/>
    <property type="match status" value="1"/>
</dbReference>
<sequence length="151" mass="15442">MLDLHYRRGVVVVRFRPDPGLLDRLGAALAYIGSRRSIVLTGTGAVFAPDLATGEGAGLTEVLDALRAHPLPVVAAINGDAIGTGWALAEAADVRVMSGGVIQPDPAAAVCYRVRAAVATGLVEYATTPANLLTDAMTVAGRLEPQVVAAG</sequence>
<proteinExistence type="predicted"/>
<dbReference type="Pfam" id="PF00378">
    <property type="entry name" value="ECH_1"/>
    <property type="match status" value="1"/>
</dbReference>